<evidence type="ECO:0000256" key="1">
    <source>
        <dbReference type="SAM" id="SignalP"/>
    </source>
</evidence>
<keyword evidence="1" id="KW-0732">Signal</keyword>
<accession>A0A286ADE2</accession>
<dbReference type="Pfam" id="PF12099">
    <property type="entry name" value="DUF3575"/>
    <property type="match status" value="1"/>
</dbReference>
<dbReference type="RefSeq" id="WP_171047945.1">
    <property type="nucleotide sequence ID" value="NZ_OCMT01000004.1"/>
</dbReference>
<protein>
    <recommendedName>
        <fullName evidence="4">DUF3575 domain-containing protein</fullName>
    </recommendedName>
</protein>
<gene>
    <name evidence="2" type="ORF">SAMN06297358_3628</name>
</gene>
<name>A0A286ADE2_9SPHI</name>
<feature type="signal peptide" evidence="1">
    <location>
        <begin position="1"/>
        <end position="18"/>
    </location>
</feature>
<proteinExistence type="predicted"/>
<evidence type="ECO:0000313" key="3">
    <source>
        <dbReference type="Proteomes" id="UP000219281"/>
    </source>
</evidence>
<sequence>MLLLIGGLFFLSSSFAQTQQKVLKASALDTGKNLIKLNLPSLAMKTVNVQYERAIYGKTSVGLGIRFMPKGSLPFGSALESIDDQLGSLEMGNFAITPEIKFYMGKGVFKGFYIAPFLKYANYNVSIDYEYGSDAEKIPLSGKLNTYTAGVLFGAQWRVANKFYLDWSIFGPQYGISRGNLKGSKTLTAQEQKDLKQELDEIDLPVGNISSTVNASGATIDLKGPWAGIRANIGIGYRF</sequence>
<dbReference type="AlphaFoldDB" id="A0A286ADE2"/>
<keyword evidence="3" id="KW-1185">Reference proteome</keyword>
<dbReference type="InterPro" id="IPR021958">
    <property type="entry name" value="DUF3575"/>
</dbReference>
<evidence type="ECO:0008006" key="4">
    <source>
        <dbReference type="Google" id="ProtNLM"/>
    </source>
</evidence>
<dbReference type="Proteomes" id="UP000219281">
    <property type="component" value="Unassembled WGS sequence"/>
</dbReference>
<feature type="chain" id="PRO_5012990360" description="DUF3575 domain-containing protein" evidence="1">
    <location>
        <begin position="19"/>
        <end position="239"/>
    </location>
</feature>
<reference evidence="3" key="1">
    <citation type="submission" date="2017-09" db="EMBL/GenBank/DDBJ databases">
        <authorList>
            <person name="Varghese N."/>
            <person name="Submissions S."/>
        </authorList>
    </citation>
    <scope>NUCLEOTIDE SEQUENCE [LARGE SCALE GENOMIC DNA]</scope>
    <source>
        <strain evidence="3">CGMCC 1.12803</strain>
    </source>
</reference>
<dbReference type="EMBL" id="OCMT01000004">
    <property type="protein sequence ID" value="SOD19921.1"/>
    <property type="molecule type" value="Genomic_DNA"/>
</dbReference>
<organism evidence="2 3">
    <name type="scientific">Pedobacter xixiisoli</name>
    <dbReference type="NCBI Taxonomy" id="1476464"/>
    <lineage>
        <taxon>Bacteria</taxon>
        <taxon>Pseudomonadati</taxon>
        <taxon>Bacteroidota</taxon>
        <taxon>Sphingobacteriia</taxon>
        <taxon>Sphingobacteriales</taxon>
        <taxon>Sphingobacteriaceae</taxon>
        <taxon>Pedobacter</taxon>
    </lineage>
</organism>
<evidence type="ECO:0000313" key="2">
    <source>
        <dbReference type="EMBL" id="SOD19921.1"/>
    </source>
</evidence>